<accession>A0A161WFF3</accession>
<dbReference type="InterPro" id="IPR014757">
    <property type="entry name" value="Tscrpt_reg_IclR_C"/>
</dbReference>
<organism evidence="9 10">
    <name type="scientific">Nocardia terpenica</name>
    <dbReference type="NCBI Taxonomy" id="455432"/>
    <lineage>
        <taxon>Bacteria</taxon>
        <taxon>Bacillati</taxon>
        <taxon>Actinomycetota</taxon>
        <taxon>Actinomycetes</taxon>
        <taxon>Mycobacteriales</taxon>
        <taxon>Nocardiaceae</taxon>
        <taxon>Nocardia</taxon>
    </lineage>
</organism>
<evidence type="ECO:0000256" key="1">
    <source>
        <dbReference type="ARBA" id="ARBA00022798"/>
    </source>
</evidence>
<dbReference type="EMBL" id="LWGR01000003">
    <property type="protein sequence ID" value="KZM75659.1"/>
    <property type="molecule type" value="Genomic_DNA"/>
</dbReference>
<proteinExistence type="predicted"/>
<dbReference type="SUPFAM" id="SSF46785">
    <property type="entry name" value="Winged helix' DNA-binding domain"/>
    <property type="match status" value="1"/>
</dbReference>
<dbReference type="PANTHER" id="PTHR30136">
    <property type="entry name" value="HELIX-TURN-HELIX TRANSCRIPTIONAL REGULATOR, ICLR FAMILY"/>
    <property type="match status" value="1"/>
</dbReference>
<dbReference type="PROSITE" id="PS51077">
    <property type="entry name" value="HTH_ICLR"/>
    <property type="match status" value="1"/>
</dbReference>
<keyword evidence="4" id="KW-0804">Transcription</keyword>
<dbReference type="GO" id="GO:0003700">
    <property type="term" value="F:DNA-binding transcription factor activity"/>
    <property type="evidence" value="ECO:0007669"/>
    <property type="project" value="TreeGrafter"/>
</dbReference>
<evidence type="ECO:0000256" key="2">
    <source>
        <dbReference type="ARBA" id="ARBA00023015"/>
    </source>
</evidence>
<dbReference type="Pfam" id="PF09339">
    <property type="entry name" value="HTH_IclR"/>
    <property type="match status" value="1"/>
</dbReference>
<gene>
    <name evidence="9" type="ORF">AWN90_20080</name>
</gene>
<dbReference type="GO" id="GO:0045892">
    <property type="term" value="P:negative regulation of DNA-templated transcription"/>
    <property type="evidence" value="ECO:0007669"/>
    <property type="project" value="TreeGrafter"/>
</dbReference>
<dbReference type="Pfam" id="PF01614">
    <property type="entry name" value="IclR_C"/>
    <property type="match status" value="1"/>
</dbReference>
<dbReference type="Gene3D" id="3.30.450.40">
    <property type="match status" value="1"/>
</dbReference>
<dbReference type="AlphaFoldDB" id="A0A161WFF3"/>
<evidence type="ECO:0000256" key="6">
    <source>
        <dbReference type="ARBA" id="ARBA00070406"/>
    </source>
</evidence>
<dbReference type="GO" id="GO:0006071">
    <property type="term" value="P:glycerol metabolic process"/>
    <property type="evidence" value="ECO:0007669"/>
    <property type="project" value="UniProtKB-KW"/>
</dbReference>
<sequence>MVETSTPEGRIAVVETRARAGGGVQSVDRAFELLELVADAGGEATLSQLAEASGLPQPTIHRLLRTLIAGGYIRQQPSRRYSLGPRLIRLGETASRVLGASARPHLTRLRDLTGETSNMAVLDGDQVVYVAQVPSPHAMRMFTEVGQRVDLHCTAVGKAVLATLPPDESDRILARITMSPRTSHTITDPAVMRDEIARIRIQGYAADDGEQEIGVRCFAVAIPEAPTRAAISISGPQARVSSLDMNAVIPLLQETAAHVGRDLVSRS</sequence>
<name>A0A161WFF3_9NOCA</name>
<evidence type="ECO:0000259" key="8">
    <source>
        <dbReference type="PROSITE" id="PS51078"/>
    </source>
</evidence>
<feature type="domain" description="HTH iclR-type" evidence="7">
    <location>
        <begin position="24"/>
        <end position="85"/>
    </location>
</feature>
<dbReference type="PANTHER" id="PTHR30136:SF24">
    <property type="entry name" value="HTH-TYPE TRANSCRIPTIONAL REPRESSOR ALLR"/>
    <property type="match status" value="1"/>
</dbReference>
<dbReference type="FunFam" id="1.10.10.10:FF:000056">
    <property type="entry name" value="IclR family transcriptional regulator"/>
    <property type="match status" value="1"/>
</dbReference>
<comment type="caution">
    <text evidence="9">The sequence shown here is derived from an EMBL/GenBank/DDBJ whole genome shotgun (WGS) entry which is preliminary data.</text>
</comment>
<comment type="function">
    <text evidence="5">May be an activator protein for the gylABX operon.</text>
</comment>
<keyword evidence="2" id="KW-0805">Transcription regulation</keyword>
<feature type="domain" description="IclR-ED" evidence="8">
    <location>
        <begin position="86"/>
        <end position="265"/>
    </location>
</feature>
<dbReference type="InterPro" id="IPR050707">
    <property type="entry name" value="HTH_MetabolicPath_Reg"/>
</dbReference>
<dbReference type="SUPFAM" id="SSF55781">
    <property type="entry name" value="GAF domain-like"/>
    <property type="match status" value="1"/>
</dbReference>
<evidence type="ECO:0000259" key="7">
    <source>
        <dbReference type="PROSITE" id="PS51077"/>
    </source>
</evidence>
<evidence type="ECO:0000313" key="10">
    <source>
        <dbReference type="Proteomes" id="UP000076512"/>
    </source>
</evidence>
<dbReference type="CDD" id="cd00090">
    <property type="entry name" value="HTH_ARSR"/>
    <property type="match status" value="1"/>
</dbReference>
<dbReference type="InterPro" id="IPR029016">
    <property type="entry name" value="GAF-like_dom_sf"/>
</dbReference>
<reference evidence="9 10" key="1">
    <citation type="submission" date="2016-04" db="EMBL/GenBank/DDBJ databases">
        <authorList>
            <person name="Evans L.H."/>
            <person name="Alamgir A."/>
            <person name="Owens N."/>
            <person name="Weber N.D."/>
            <person name="Virtaneva K."/>
            <person name="Barbian K."/>
            <person name="Babar A."/>
            <person name="Rosenke K."/>
        </authorList>
    </citation>
    <scope>NUCLEOTIDE SEQUENCE [LARGE SCALE GENOMIC DNA]</scope>
    <source>
        <strain evidence="9 10">IFM 0406</strain>
    </source>
</reference>
<evidence type="ECO:0000256" key="3">
    <source>
        <dbReference type="ARBA" id="ARBA00023125"/>
    </source>
</evidence>
<dbReference type="InterPro" id="IPR005471">
    <property type="entry name" value="Tscrpt_reg_IclR_N"/>
</dbReference>
<dbReference type="OrthoDB" id="8479143at2"/>
<evidence type="ECO:0000256" key="4">
    <source>
        <dbReference type="ARBA" id="ARBA00023163"/>
    </source>
</evidence>
<dbReference type="Proteomes" id="UP000076512">
    <property type="component" value="Unassembled WGS sequence"/>
</dbReference>
<dbReference type="GO" id="GO:0003677">
    <property type="term" value="F:DNA binding"/>
    <property type="evidence" value="ECO:0007669"/>
    <property type="project" value="UniProtKB-KW"/>
</dbReference>
<keyword evidence="10" id="KW-1185">Reference proteome</keyword>
<evidence type="ECO:0000256" key="5">
    <source>
        <dbReference type="ARBA" id="ARBA00058938"/>
    </source>
</evidence>
<keyword evidence="3" id="KW-0238">DNA-binding</keyword>
<dbReference type="InterPro" id="IPR036390">
    <property type="entry name" value="WH_DNA-bd_sf"/>
</dbReference>
<dbReference type="Gene3D" id="1.10.10.10">
    <property type="entry name" value="Winged helix-like DNA-binding domain superfamily/Winged helix DNA-binding domain"/>
    <property type="match status" value="1"/>
</dbReference>
<dbReference type="InterPro" id="IPR036388">
    <property type="entry name" value="WH-like_DNA-bd_sf"/>
</dbReference>
<evidence type="ECO:0000313" key="9">
    <source>
        <dbReference type="EMBL" id="KZM75659.1"/>
    </source>
</evidence>
<dbReference type="PROSITE" id="PS51078">
    <property type="entry name" value="ICLR_ED"/>
    <property type="match status" value="1"/>
</dbReference>
<dbReference type="SMART" id="SM00346">
    <property type="entry name" value="HTH_ICLR"/>
    <property type="match status" value="1"/>
</dbReference>
<dbReference type="STRING" id="455432.AWN90_20080"/>
<dbReference type="InterPro" id="IPR011991">
    <property type="entry name" value="ArsR-like_HTH"/>
</dbReference>
<protein>
    <recommendedName>
        <fullName evidence="6">Glycerol operon regulatory protein</fullName>
    </recommendedName>
</protein>
<keyword evidence="1" id="KW-0319">Glycerol metabolism</keyword>